<evidence type="ECO:0000259" key="2">
    <source>
        <dbReference type="Pfam" id="PF03372"/>
    </source>
</evidence>
<proteinExistence type="predicted"/>
<evidence type="ECO:0000313" key="4">
    <source>
        <dbReference type="Proteomes" id="UP000823749"/>
    </source>
</evidence>
<evidence type="ECO:0000256" key="1">
    <source>
        <dbReference type="SAM" id="Phobius"/>
    </source>
</evidence>
<dbReference type="InterPro" id="IPR005135">
    <property type="entry name" value="Endo/exonuclease/phosphatase"/>
</dbReference>
<dbReference type="InterPro" id="IPR020847">
    <property type="entry name" value="AP_endonuclease_F1_BS"/>
</dbReference>
<dbReference type="Gene3D" id="3.60.10.10">
    <property type="entry name" value="Endonuclease/exonuclease/phosphatase"/>
    <property type="match status" value="1"/>
</dbReference>
<dbReference type="Proteomes" id="UP000823749">
    <property type="component" value="Chromosome 3"/>
</dbReference>
<accession>A0AAV6KYU0</accession>
<dbReference type="SUPFAM" id="SSF56219">
    <property type="entry name" value="DNase I-like"/>
    <property type="match status" value="1"/>
</dbReference>
<protein>
    <recommendedName>
        <fullName evidence="2">Endonuclease/exonuclease/phosphatase domain-containing protein</fullName>
    </recommendedName>
</protein>
<dbReference type="GO" id="GO:0003677">
    <property type="term" value="F:DNA binding"/>
    <property type="evidence" value="ECO:0007669"/>
    <property type="project" value="InterPro"/>
</dbReference>
<comment type="caution">
    <text evidence="3">The sequence shown here is derived from an EMBL/GenBank/DDBJ whole genome shotgun (WGS) entry which is preliminary data.</text>
</comment>
<gene>
    <name evidence="3" type="ORF">RHGRI_007162</name>
</gene>
<keyword evidence="1" id="KW-1133">Transmembrane helix</keyword>
<evidence type="ECO:0000313" key="3">
    <source>
        <dbReference type="EMBL" id="KAG5556812.1"/>
    </source>
</evidence>
<dbReference type="Pfam" id="PF03372">
    <property type="entry name" value="Exo_endo_phos"/>
    <property type="match status" value="1"/>
</dbReference>
<keyword evidence="4" id="KW-1185">Reference proteome</keyword>
<dbReference type="InterPro" id="IPR036691">
    <property type="entry name" value="Endo/exonu/phosph_ase_sf"/>
</dbReference>
<keyword evidence="1" id="KW-0812">Transmembrane</keyword>
<feature type="domain" description="Endonuclease/exonuclease/phosphatase" evidence="2">
    <location>
        <begin position="4"/>
        <end position="45"/>
    </location>
</feature>
<keyword evidence="1" id="KW-0472">Membrane</keyword>
<dbReference type="AlphaFoldDB" id="A0AAV6KYU0"/>
<reference evidence="3" key="1">
    <citation type="submission" date="2020-08" db="EMBL/GenBank/DDBJ databases">
        <title>Plant Genome Project.</title>
        <authorList>
            <person name="Zhang R.-G."/>
        </authorList>
    </citation>
    <scope>NUCLEOTIDE SEQUENCE</scope>
    <source>
        <strain evidence="3">WSP0</strain>
        <tissue evidence="3">Leaf</tissue>
    </source>
</reference>
<dbReference type="GO" id="GO:0006281">
    <property type="term" value="P:DNA repair"/>
    <property type="evidence" value="ECO:0007669"/>
    <property type="project" value="InterPro"/>
</dbReference>
<feature type="transmembrane region" description="Helical" evidence="1">
    <location>
        <begin position="64"/>
        <end position="86"/>
    </location>
</feature>
<dbReference type="EMBL" id="JACTNZ010000003">
    <property type="protein sequence ID" value="KAG5556812.1"/>
    <property type="molecule type" value="Genomic_DNA"/>
</dbReference>
<dbReference type="GO" id="GO:0004519">
    <property type="term" value="F:endonuclease activity"/>
    <property type="evidence" value="ECO:0007669"/>
    <property type="project" value="InterPro"/>
</dbReference>
<name>A0AAV6KYU0_9ERIC</name>
<organism evidence="3 4">
    <name type="scientific">Rhododendron griersonianum</name>
    <dbReference type="NCBI Taxonomy" id="479676"/>
    <lineage>
        <taxon>Eukaryota</taxon>
        <taxon>Viridiplantae</taxon>
        <taxon>Streptophyta</taxon>
        <taxon>Embryophyta</taxon>
        <taxon>Tracheophyta</taxon>
        <taxon>Spermatophyta</taxon>
        <taxon>Magnoliopsida</taxon>
        <taxon>eudicotyledons</taxon>
        <taxon>Gunneridae</taxon>
        <taxon>Pentapetalae</taxon>
        <taxon>asterids</taxon>
        <taxon>Ericales</taxon>
        <taxon>Ericaceae</taxon>
        <taxon>Ericoideae</taxon>
        <taxon>Rhodoreae</taxon>
        <taxon>Rhododendron</taxon>
    </lineage>
</organism>
<dbReference type="PROSITE" id="PS00726">
    <property type="entry name" value="AP_NUCLEASE_F1_1"/>
    <property type="match status" value="1"/>
</dbReference>
<sequence>MKIISWNIRGLGSSVKNRIVTKLIKDKSPDVLLLQETKIVRFKMSVAQRMWGSFVVEYAESGAMALWALGVGFVFLFGLAVVWVVGCLCPCWEYC</sequence>